<dbReference type="Proteomes" id="UP000433309">
    <property type="component" value="Unassembled WGS sequence"/>
</dbReference>
<evidence type="ECO:0000256" key="13">
    <source>
        <dbReference type="RuleBase" id="RU004171"/>
    </source>
</evidence>
<name>A0A6I2KTW1_9BURK</name>
<dbReference type="Gene3D" id="3.40.50.720">
    <property type="entry name" value="NAD(P)-binding Rossmann-like Domain"/>
    <property type="match status" value="1"/>
</dbReference>
<dbReference type="GO" id="GO:0050661">
    <property type="term" value="F:NADP binding"/>
    <property type="evidence" value="ECO:0007669"/>
    <property type="project" value="InterPro"/>
</dbReference>
<dbReference type="EMBL" id="WKJK01000002">
    <property type="protein sequence ID" value="MRW89298.1"/>
    <property type="molecule type" value="Genomic_DNA"/>
</dbReference>
<dbReference type="InterPro" id="IPR036291">
    <property type="entry name" value="NAD(P)-bd_dom_sf"/>
</dbReference>
<dbReference type="AlphaFoldDB" id="A0A6I2KTW1"/>
<dbReference type="RefSeq" id="WP_154373632.1">
    <property type="nucleotide sequence ID" value="NZ_WKJK01000002.1"/>
</dbReference>
<dbReference type="EC" id="1.1.1.3" evidence="4"/>
<evidence type="ECO:0000256" key="12">
    <source>
        <dbReference type="PIRSR" id="PIRSR000098-2"/>
    </source>
</evidence>
<keyword evidence="10" id="KW-0486">Methionine biosynthesis</keyword>
<dbReference type="InterPro" id="IPR019811">
    <property type="entry name" value="HDH_CS"/>
</dbReference>
<comment type="caution">
    <text evidence="15">The sequence shown here is derived from an EMBL/GenBank/DDBJ whole genome shotgun (WGS) entry which is preliminary data.</text>
</comment>
<evidence type="ECO:0000313" key="16">
    <source>
        <dbReference type="Proteomes" id="UP000433309"/>
    </source>
</evidence>
<evidence type="ECO:0000256" key="6">
    <source>
        <dbReference type="ARBA" id="ARBA00022605"/>
    </source>
</evidence>
<feature type="binding site" evidence="12">
    <location>
        <begin position="9"/>
        <end position="16"/>
    </location>
    <ligand>
        <name>NADP(+)</name>
        <dbReference type="ChEBI" id="CHEBI:58349"/>
    </ligand>
</feature>
<dbReference type="Gene3D" id="3.30.70.260">
    <property type="match status" value="1"/>
</dbReference>
<dbReference type="Pfam" id="PF00742">
    <property type="entry name" value="Homoserine_dh"/>
    <property type="match status" value="1"/>
</dbReference>
<dbReference type="Pfam" id="PF03447">
    <property type="entry name" value="NAD_binding_3"/>
    <property type="match status" value="1"/>
</dbReference>
<dbReference type="InterPro" id="IPR045865">
    <property type="entry name" value="ACT-like_dom_sf"/>
</dbReference>
<evidence type="ECO:0000313" key="15">
    <source>
        <dbReference type="EMBL" id="MRW89298.1"/>
    </source>
</evidence>
<evidence type="ECO:0000256" key="9">
    <source>
        <dbReference type="ARBA" id="ARBA00023002"/>
    </source>
</evidence>
<dbReference type="FunFam" id="3.30.70.260:FF:000030">
    <property type="entry name" value="Homoserine dehydrogenase"/>
    <property type="match status" value="1"/>
</dbReference>
<dbReference type="PROSITE" id="PS01042">
    <property type="entry name" value="HOMOSER_DHGENASE"/>
    <property type="match status" value="1"/>
</dbReference>
<evidence type="ECO:0000256" key="11">
    <source>
        <dbReference type="PIRSR" id="PIRSR000098-1"/>
    </source>
</evidence>
<evidence type="ECO:0000256" key="5">
    <source>
        <dbReference type="ARBA" id="ARBA00013376"/>
    </source>
</evidence>
<feature type="domain" description="ACT" evidence="14">
    <location>
        <begin position="359"/>
        <end position="439"/>
    </location>
</feature>
<feature type="binding site" evidence="12">
    <location>
        <position position="105"/>
    </location>
    <ligand>
        <name>NADPH</name>
        <dbReference type="ChEBI" id="CHEBI:57783"/>
    </ligand>
</feature>
<dbReference type="UniPathway" id="UPA00050">
    <property type="reaction ID" value="UER00063"/>
</dbReference>
<keyword evidence="8 12" id="KW-0521">NADP</keyword>
<sequence>MKPIKVGLLGVGNVGGGTFDVLERNQEEIRRRAGRSIEVVAVSARNLERAKTRTGGKVAVVANPMDIVNNPEIDIVVELIGGYDQARELVLKAIENGKHVVTANKALLAVHGNEIFAAAQAKGVMVAFEAAVAGGIPIIKALREGLTANRIDWLAGIINGTTNFILSEMRDKGLDFATVLKQAQELGYAEADPTFDIEGVDAAHKATIMSAIAFGIPVQFDKAHVEGISKLNAVDIRYAEQLGYRIKLLGIAKRAKVNGKEGVELRVHPTLIPSKRLIANVEGAMNAVLVQGDAVGATLYYGKGAGAEPTASAVIADLVDITRLATADPEHRVPHLAFQPNAMTNIEILPMSEVTTSYYLRMNVKDEPGVLADLTRILADAGISIDAMLQKEPADGETRTDIIFLTHQTQEKHVNSAIAKMEALSTVGGSVTKIRLENLS</sequence>
<keyword evidence="9 15" id="KW-0560">Oxidoreductase</keyword>
<gene>
    <name evidence="15" type="ORF">GJ699_04815</name>
</gene>
<organism evidence="15 16">
    <name type="scientific">Duganella guangzhouensis</name>
    <dbReference type="NCBI Taxonomy" id="2666084"/>
    <lineage>
        <taxon>Bacteria</taxon>
        <taxon>Pseudomonadati</taxon>
        <taxon>Pseudomonadota</taxon>
        <taxon>Betaproteobacteria</taxon>
        <taxon>Burkholderiales</taxon>
        <taxon>Oxalobacteraceae</taxon>
        <taxon>Telluria group</taxon>
        <taxon>Duganella</taxon>
    </lineage>
</organism>
<dbReference type="CDD" id="cd04881">
    <property type="entry name" value="ACT_HSDH-Hom"/>
    <property type="match status" value="1"/>
</dbReference>
<evidence type="ECO:0000256" key="2">
    <source>
        <dbReference type="ARBA" id="ARBA00005062"/>
    </source>
</evidence>
<dbReference type="GO" id="GO:0004412">
    <property type="term" value="F:homoserine dehydrogenase activity"/>
    <property type="evidence" value="ECO:0007669"/>
    <property type="project" value="UniProtKB-EC"/>
</dbReference>
<dbReference type="FunFam" id="3.30.360.10:FF:000005">
    <property type="entry name" value="Homoserine dehydrogenase"/>
    <property type="match status" value="1"/>
</dbReference>
<dbReference type="InterPro" id="IPR005106">
    <property type="entry name" value="Asp/hSer_DH_NAD-bd"/>
</dbReference>
<keyword evidence="16" id="KW-1185">Reference proteome</keyword>
<accession>A0A6I2KTW1</accession>
<dbReference type="InterPro" id="IPR016204">
    <property type="entry name" value="HDH"/>
</dbReference>
<dbReference type="SUPFAM" id="SSF51735">
    <property type="entry name" value="NAD(P)-binding Rossmann-fold domains"/>
    <property type="match status" value="1"/>
</dbReference>
<evidence type="ECO:0000256" key="10">
    <source>
        <dbReference type="ARBA" id="ARBA00023167"/>
    </source>
</evidence>
<evidence type="ECO:0000256" key="1">
    <source>
        <dbReference type="ARBA" id="ARBA00005056"/>
    </source>
</evidence>
<dbReference type="Gene3D" id="3.30.360.10">
    <property type="entry name" value="Dihydrodipicolinate Reductase, domain 2"/>
    <property type="match status" value="1"/>
</dbReference>
<evidence type="ECO:0000256" key="7">
    <source>
        <dbReference type="ARBA" id="ARBA00022697"/>
    </source>
</evidence>
<dbReference type="InterPro" id="IPR001342">
    <property type="entry name" value="HDH_cat"/>
</dbReference>
<dbReference type="InterPro" id="IPR002912">
    <property type="entry name" value="ACT_dom"/>
</dbReference>
<keyword evidence="6" id="KW-0028">Amino-acid biosynthesis</keyword>
<evidence type="ECO:0000256" key="4">
    <source>
        <dbReference type="ARBA" id="ARBA00013213"/>
    </source>
</evidence>
<comment type="similarity">
    <text evidence="3 13">Belongs to the homoserine dehydrogenase family.</text>
</comment>
<feature type="binding site" evidence="12">
    <location>
        <position position="190"/>
    </location>
    <ligand>
        <name>L-homoserine</name>
        <dbReference type="ChEBI" id="CHEBI:57476"/>
    </ligand>
</feature>
<dbReference type="Pfam" id="PF01842">
    <property type="entry name" value="ACT"/>
    <property type="match status" value="1"/>
</dbReference>
<dbReference type="SUPFAM" id="SSF55021">
    <property type="entry name" value="ACT-like"/>
    <property type="match status" value="1"/>
</dbReference>
<dbReference type="SUPFAM" id="SSF55347">
    <property type="entry name" value="Glyceraldehyde-3-phosphate dehydrogenase-like, C-terminal domain"/>
    <property type="match status" value="1"/>
</dbReference>
<dbReference type="GO" id="GO:0009088">
    <property type="term" value="P:threonine biosynthetic process"/>
    <property type="evidence" value="ECO:0007669"/>
    <property type="project" value="UniProtKB-UniPathway"/>
</dbReference>
<proteinExistence type="inferred from homology"/>
<dbReference type="GO" id="GO:0009086">
    <property type="term" value="P:methionine biosynthetic process"/>
    <property type="evidence" value="ECO:0007669"/>
    <property type="project" value="UniProtKB-KW"/>
</dbReference>
<dbReference type="PIRSF" id="PIRSF000098">
    <property type="entry name" value="Homoser_dehydrog"/>
    <property type="match status" value="1"/>
</dbReference>
<dbReference type="UniPathway" id="UPA00051">
    <property type="reaction ID" value="UER00465"/>
</dbReference>
<evidence type="ECO:0000259" key="14">
    <source>
        <dbReference type="PROSITE" id="PS51671"/>
    </source>
</evidence>
<reference evidence="15 16" key="1">
    <citation type="submission" date="2019-11" db="EMBL/GenBank/DDBJ databases">
        <title>Novel species isolated from a subtropical stream in China.</title>
        <authorList>
            <person name="Lu H."/>
        </authorList>
    </citation>
    <scope>NUCLEOTIDE SEQUENCE [LARGE SCALE GENOMIC DNA]</scope>
    <source>
        <strain evidence="15 16">FT80W</strain>
    </source>
</reference>
<evidence type="ECO:0000256" key="8">
    <source>
        <dbReference type="ARBA" id="ARBA00022857"/>
    </source>
</evidence>
<evidence type="ECO:0000256" key="3">
    <source>
        <dbReference type="ARBA" id="ARBA00006753"/>
    </source>
</evidence>
<feature type="active site" description="Proton donor" evidence="11">
    <location>
        <position position="205"/>
    </location>
</feature>
<dbReference type="PANTHER" id="PTHR43331">
    <property type="entry name" value="HOMOSERINE DEHYDROGENASE"/>
    <property type="match status" value="1"/>
</dbReference>
<comment type="pathway">
    <text evidence="2">Amino-acid biosynthesis; L-methionine biosynthesis via de novo pathway; L-homoserine from L-aspartate: step 3/3.</text>
</comment>
<dbReference type="NCBIfam" id="NF004976">
    <property type="entry name" value="PRK06349.1"/>
    <property type="match status" value="1"/>
</dbReference>
<dbReference type="PROSITE" id="PS51671">
    <property type="entry name" value="ACT"/>
    <property type="match status" value="1"/>
</dbReference>
<keyword evidence="7" id="KW-0791">Threonine biosynthesis</keyword>
<protein>
    <recommendedName>
        <fullName evidence="5">Homoserine dehydrogenase</fullName>
        <ecNumber evidence="4">1.1.1.3</ecNumber>
    </recommendedName>
</protein>
<dbReference type="PANTHER" id="PTHR43331:SF1">
    <property type="entry name" value="HOMOSERINE DEHYDROGENASE"/>
    <property type="match status" value="1"/>
</dbReference>
<comment type="pathway">
    <text evidence="1">Amino-acid biosynthesis; L-threonine biosynthesis; L-threonine from L-aspartate: step 3/5.</text>
</comment>